<keyword evidence="3" id="KW-0274">FAD</keyword>
<accession>A0ABW9IEE2</accession>
<dbReference type="SUPFAM" id="SSF51905">
    <property type="entry name" value="FAD/NAD(P)-binding domain"/>
    <property type="match status" value="1"/>
</dbReference>
<dbReference type="RefSeq" id="WP_369278276.1">
    <property type="nucleotide sequence ID" value="NZ_JBJVMW010000024.1"/>
</dbReference>
<dbReference type="Pfam" id="PF01494">
    <property type="entry name" value="FAD_binding_3"/>
    <property type="match status" value="1"/>
</dbReference>
<dbReference type="InterPro" id="IPR036188">
    <property type="entry name" value="FAD/NAD-bd_sf"/>
</dbReference>
<reference evidence="6 7" key="1">
    <citation type="submission" date="2024-12" db="EMBL/GenBank/DDBJ databases">
        <title>Forecasting of Potato common scab and diversities of Pathogenic streptomyces spp. in china.</title>
        <authorList>
            <person name="Handique U."/>
            <person name="Wu J."/>
        </authorList>
    </citation>
    <scope>NUCLEOTIDE SEQUENCE [LARGE SCALE GENOMIC DNA]</scope>
    <source>
        <strain evidence="6 7">ZRIMU1585</strain>
    </source>
</reference>
<dbReference type="InterPro" id="IPR050641">
    <property type="entry name" value="RIFMO-like"/>
</dbReference>
<sequence length="501" mass="53159">MNGTTGTTGTTTGTTGSPDPGPAARRVIVVGSGPTGLLLAGDLATAGVPVTVLEKRPHGISNLSRAFALHARTLEQLDGRGLADELEAAGRPLDRLRLFGRLTIDLDALPSRFNHLLVIPQYEVEKVLERRAVEAGVEFRHETEVTGLDQDADGVTVGTRTSDGAAGTLRAGYVVGADGMRSVVRDAIGLPFPGHSVIRSVVLADVRLAEEPETLLTVNAVGDAFAFLAPFGDGYYRVIGWNRSRDVPDSEPLGLDEVKEVTRLALGRDFGMHDARWLSRFHSDERQAPAYRVGRVFLAGDAAHVHTPAGGQGMNTGLQDAANLSWKLAQVVNGHASAGLLDTYQAERHPVGKAVLRSSGGIVRLAMAKRPWTLALRAALTTFLNNAGPARRRAAGQVTGIGYRYPAPRGAHPLTGARVPDVTLADGTRLYEAQRGGRFVLVTAAGVHEGPAGPREDRLTVRHWASDRRTALLVRPDGYVAWAADEAGPEAIEAALAAYVG</sequence>
<protein>
    <submittedName>
        <fullName evidence="6">FAD-dependent monooxygenase</fullName>
    </submittedName>
</protein>
<gene>
    <name evidence="6" type="ORF">ACKI1S_12130</name>
</gene>
<evidence type="ECO:0000313" key="6">
    <source>
        <dbReference type="EMBL" id="MFM9646885.1"/>
    </source>
</evidence>
<keyword evidence="6" id="KW-0503">Monooxygenase</keyword>
<dbReference type="PRINTS" id="PR00420">
    <property type="entry name" value="RNGMNOXGNASE"/>
</dbReference>
<keyword evidence="2" id="KW-0285">Flavoprotein</keyword>
<feature type="compositionally biased region" description="Low complexity" evidence="4">
    <location>
        <begin position="1"/>
        <end position="16"/>
    </location>
</feature>
<dbReference type="Pfam" id="PF21274">
    <property type="entry name" value="Rng_hyd_C"/>
    <property type="match status" value="1"/>
</dbReference>
<dbReference type="GO" id="GO:0004497">
    <property type="term" value="F:monooxygenase activity"/>
    <property type="evidence" value="ECO:0007669"/>
    <property type="project" value="UniProtKB-KW"/>
</dbReference>
<evidence type="ECO:0000256" key="4">
    <source>
        <dbReference type="SAM" id="MobiDB-lite"/>
    </source>
</evidence>
<evidence type="ECO:0000256" key="1">
    <source>
        <dbReference type="ARBA" id="ARBA00001974"/>
    </source>
</evidence>
<name>A0ABW9IEE2_STRGJ</name>
<evidence type="ECO:0000259" key="5">
    <source>
        <dbReference type="Pfam" id="PF01494"/>
    </source>
</evidence>
<feature type="domain" description="FAD-binding" evidence="5">
    <location>
        <begin position="26"/>
        <end position="358"/>
    </location>
</feature>
<comment type="caution">
    <text evidence="6">The sequence shown here is derived from an EMBL/GenBank/DDBJ whole genome shotgun (WGS) entry which is preliminary data.</text>
</comment>
<feature type="region of interest" description="Disordered" evidence="4">
    <location>
        <begin position="1"/>
        <end position="25"/>
    </location>
</feature>
<dbReference type="Gene3D" id="3.40.30.120">
    <property type="match status" value="1"/>
</dbReference>
<dbReference type="InterPro" id="IPR002938">
    <property type="entry name" value="FAD-bd"/>
</dbReference>
<comment type="cofactor">
    <cofactor evidence="1">
        <name>FAD</name>
        <dbReference type="ChEBI" id="CHEBI:57692"/>
    </cofactor>
</comment>
<dbReference type="Gene3D" id="3.50.50.60">
    <property type="entry name" value="FAD/NAD(P)-binding domain"/>
    <property type="match status" value="1"/>
</dbReference>
<keyword evidence="6" id="KW-0560">Oxidoreductase</keyword>
<evidence type="ECO:0000313" key="7">
    <source>
        <dbReference type="Proteomes" id="UP001631993"/>
    </source>
</evidence>
<dbReference type="PANTHER" id="PTHR43004:SF19">
    <property type="entry name" value="BINDING MONOOXYGENASE, PUTATIVE (JCVI)-RELATED"/>
    <property type="match status" value="1"/>
</dbReference>
<dbReference type="PANTHER" id="PTHR43004">
    <property type="entry name" value="TRK SYSTEM POTASSIUM UPTAKE PROTEIN"/>
    <property type="match status" value="1"/>
</dbReference>
<proteinExistence type="predicted"/>
<dbReference type="Gene3D" id="3.30.70.2450">
    <property type="match status" value="1"/>
</dbReference>
<evidence type="ECO:0000256" key="2">
    <source>
        <dbReference type="ARBA" id="ARBA00022630"/>
    </source>
</evidence>
<dbReference type="Proteomes" id="UP001631993">
    <property type="component" value="Unassembled WGS sequence"/>
</dbReference>
<organism evidence="6 7">
    <name type="scientific">Streptomyces galilaeus</name>
    <dbReference type="NCBI Taxonomy" id="33899"/>
    <lineage>
        <taxon>Bacteria</taxon>
        <taxon>Bacillati</taxon>
        <taxon>Actinomycetota</taxon>
        <taxon>Actinomycetes</taxon>
        <taxon>Kitasatosporales</taxon>
        <taxon>Streptomycetaceae</taxon>
        <taxon>Streptomyces</taxon>
    </lineage>
</organism>
<keyword evidence="7" id="KW-1185">Reference proteome</keyword>
<evidence type="ECO:0000256" key="3">
    <source>
        <dbReference type="ARBA" id="ARBA00022827"/>
    </source>
</evidence>
<dbReference type="EMBL" id="JBJVNE010000005">
    <property type="protein sequence ID" value="MFM9646885.1"/>
    <property type="molecule type" value="Genomic_DNA"/>
</dbReference>